<sequence length="166" mass="19294">MINQETVKQKRQYFHQLLLALGEERYKEVIVEAHFGVCSTKELSEKQLDILISDAKKRLGNNQQPKQDPESSKMLRMWRNKCLLVLNERGIIASPKDWSAVNQELSKKQFQWVLSPAQLASGITNHKGLYAFRKVDDLKKLFKQLCSIRDNEQIKAKELKELALKN</sequence>
<reference evidence="1 2" key="1">
    <citation type="journal article" date="2015" name="Int. J. Syst. Evol. Microbiol.">
        <title>Carboxylicivirga linearis sp. nov., isolated from a sea cucumber culture pond.</title>
        <authorList>
            <person name="Wang F.Q."/>
            <person name="Zhou Y.X."/>
            <person name="Lin X.Z."/>
            <person name="Chen G.J."/>
            <person name="Du Z.J."/>
        </authorList>
    </citation>
    <scope>NUCLEOTIDE SEQUENCE [LARGE SCALE GENOMIC DNA]</scope>
    <source>
        <strain evidence="1 2">FB218</strain>
    </source>
</reference>
<protein>
    <recommendedName>
        <fullName evidence="3">Regulatory protein GemA</fullName>
    </recommendedName>
</protein>
<evidence type="ECO:0000313" key="1">
    <source>
        <dbReference type="EMBL" id="MBS2100414.1"/>
    </source>
</evidence>
<gene>
    <name evidence="1" type="ORF">KEM10_19165</name>
</gene>
<evidence type="ECO:0008006" key="3">
    <source>
        <dbReference type="Google" id="ProtNLM"/>
    </source>
</evidence>
<name>A0ABS5K004_9BACT</name>
<dbReference type="Proteomes" id="UP000708576">
    <property type="component" value="Unassembled WGS sequence"/>
</dbReference>
<dbReference type="EMBL" id="JAGUCO010000023">
    <property type="protein sequence ID" value="MBS2100414.1"/>
    <property type="molecule type" value="Genomic_DNA"/>
</dbReference>
<accession>A0ABS5K004</accession>
<dbReference type="RefSeq" id="WP_212218204.1">
    <property type="nucleotide sequence ID" value="NZ_JAGUCO010000023.1"/>
</dbReference>
<keyword evidence="2" id="KW-1185">Reference proteome</keyword>
<proteinExistence type="predicted"/>
<comment type="caution">
    <text evidence="1">The sequence shown here is derived from an EMBL/GenBank/DDBJ whole genome shotgun (WGS) entry which is preliminary data.</text>
</comment>
<evidence type="ECO:0000313" key="2">
    <source>
        <dbReference type="Proteomes" id="UP000708576"/>
    </source>
</evidence>
<organism evidence="1 2">
    <name type="scientific">Carboxylicivirga linearis</name>
    <dbReference type="NCBI Taxonomy" id="1628157"/>
    <lineage>
        <taxon>Bacteria</taxon>
        <taxon>Pseudomonadati</taxon>
        <taxon>Bacteroidota</taxon>
        <taxon>Bacteroidia</taxon>
        <taxon>Marinilabiliales</taxon>
        <taxon>Marinilabiliaceae</taxon>
        <taxon>Carboxylicivirga</taxon>
    </lineage>
</organism>